<comment type="similarity">
    <text evidence="1 3">Belongs to the UDP-glycosyltransferase family.</text>
</comment>
<proteinExistence type="inferred from homology"/>
<dbReference type="PANTHER" id="PTHR48047:SF182">
    <property type="entry name" value="GLYCOSYLTRANSFERASE"/>
    <property type="match status" value="1"/>
</dbReference>
<dbReference type="Pfam" id="PF26168">
    <property type="entry name" value="Glyco_transf_N"/>
    <property type="match status" value="1"/>
</dbReference>
<evidence type="ECO:0000313" key="6">
    <source>
        <dbReference type="EMBL" id="WOK97589.1"/>
    </source>
</evidence>
<dbReference type="Gene3D" id="3.40.50.2000">
    <property type="entry name" value="Glycogen Phosphorylase B"/>
    <property type="match status" value="2"/>
</dbReference>
<evidence type="ECO:0000313" key="7">
    <source>
        <dbReference type="Proteomes" id="UP001327560"/>
    </source>
</evidence>
<sequence>MTVDRIAMNGSIKKPHFVLVPLFAQGHMIPMIDLARLLAHRGVLVTVVTTPANTARFKAIVDRANVSGLLIRFAEFRFPSTEVGLPEGCENADLISSLESLDLMTNFFDALSMLREPLLRYLREVKPDPSCLVSDSCMPWTVHVAREVGVPRFVFHGPSCFFLLASRNASRVKPADPLETIVVPDFPHELEVVKVQALRFFEFPGWEKLFGEVAEAEETADGLVINTFEELEAVYLERYSKALDKKIWAVGPVCLANKDASEKLLRGNKTSVDDKYVLSWLDAKNPNSVIYVSFGTLARNSSSHLVEVGLGLVAANQAFIWVIKEAELTPAVQTWLEEFEERTRAMGLIVRGWAPQVLILSHPSVGGFMTHSGWNSTLEAVAAGLPMATWPHFADQFLNEKLVVEVLRTGIAVKARMLAVYRTHECEGLITREDVEAAVRMVMKGGEEGEERRKRAKELGEKAKRAMEEGGSSHESLTLMIQHVLELANNTTDHPSSAIRKLIDGEMIIS</sequence>
<protein>
    <recommendedName>
        <fullName evidence="4">Glycosyltransferase</fullName>
        <ecNumber evidence="4">2.4.1.-</ecNumber>
    </recommendedName>
</protein>
<evidence type="ECO:0000256" key="4">
    <source>
        <dbReference type="RuleBase" id="RU362057"/>
    </source>
</evidence>
<dbReference type="Pfam" id="PF00201">
    <property type="entry name" value="UDPGT"/>
    <property type="match status" value="1"/>
</dbReference>
<gene>
    <name evidence="6" type="ORF">Cni_G06297</name>
</gene>
<feature type="domain" description="Glycosyltransferase N-terminal" evidence="5">
    <location>
        <begin position="18"/>
        <end position="253"/>
    </location>
</feature>
<evidence type="ECO:0000259" key="5">
    <source>
        <dbReference type="Pfam" id="PF26168"/>
    </source>
</evidence>
<dbReference type="GO" id="GO:0035251">
    <property type="term" value="F:UDP-glucosyltransferase activity"/>
    <property type="evidence" value="ECO:0007669"/>
    <property type="project" value="TreeGrafter"/>
</dbReference>
<dbReference type="InterPro" id="IPR058980">
    <property type="entry name" value="Glyco_transf_N"/>
</dbReference>
<dbReference type="CDD" id="cd03784">
    <property type="entry name" value="GT1_Gtf-like"/>
    <property type="match status" value="1"/>
</dbReference>
<reference evidence="6 7" key="1">
    <citation type="submission" date="2023-10" db="EMBL/GenBank/DDBJ databases">
        <title>Chromosome-scale genome assembly provides insights into flower coloration mechanisms of Canna indica.</title>
        <authorList>
            <person name="Li C."/>
        </authorList>
    </citation>
    <scope>NUCLEOTIDE SEQUENCE [LARGE SCALE GENOMIC DNA]</scope>
    <source>
        <tissue evidence="6">Flower</tissue>
    </source>
</reference>
<name>A0AAQ3JYF7_9LILI</name>
<dbReference type="PROSITE" id="PS00375">
    <property type="entry name" value="UDPGT"/>
    <property type="match status" value="1"/>
</dbReference>
<accession>A0AAQ3JYF7</accession>
<evidence type="ECO:0000256" key="3">
    <source>
        <dbReference type="RuleBase" id="RU003718"/>
    </source>
</evidence>
<dbReference type="EMBL" id="CP136891">
    <property type="protein sequence ID" value="WOK97589.1"/>
    <property type="molecule type" value="Genomic_DNA"/>
</dbReference>
<evidence type="ECO:0000256" key="2">
    <source>
        <dbReference type="ARBA" id="ARBA00022679"/>
    </source>
</evidence>
<dbReference type="Proteomes" id="UP001327560">
    <property type="component" value="Chromosome 2"/>
</dbReference>
<dbReference type="InterPro" id="IPR035595">
    <property type="entry name" value="UDP_glycos_trans_CS"/>
</dbReference>
<keyword evidence="7" id="KW-1185">Reference proteome</keyword>
<dbReference type="InterPro" id="IPR002213">
    <property type="entry name" value="UDP_glucos_trans"/>
</dbReference>
<evidence type="ECO:0000256" key="1">
    <source>
        <dbReference type="ARBA" id="ARBA00009995"/>
    </source>
</evidence>
<keyword evidence="2 3" id="KW-0808">Transferase</keyword>
<dbReference type="PANTHER" id="PTHR48047">
    <property type="entry name" value="GLYCOSYLTRANSFERASE"/>
    <property type="match status" value="1"/>
</dbReference>
<dbReference type="AlphaFoldDB" id="A0AAQ3JYF7"/>
<keyword evidence="3" id="KW-0328">Glycosyltransferase</keyword>
<dbReference type="FunFam" id="3.40.50.2000:FF:000047">
    <property type="entry name" value="Glycosyltransferase"/>
    <property type="match status" value="1"/>
</dbReference>
<dbReference type="EC" id="2.4.1.-" evidence="4"/>
<dbReference type="SUPFAM" id="SSF53756">
    <property type="entry name" value="UDP-Glycosyltransferase/glycogen phosphorylase"/>
    <property type="match status" value="1"/>
</dbReference>
<organism evidence="6 7">
    <name type="scientific">Canna indica</name>
    <name type="common">Indian-shot</name>
    <dbReference type="NCBI Taxonomy" id="4628"/>
    <lineage>
        <taxon>Eukaryota</taxon>
        <taxon>Viridiplantae</taxon>
        <taxon>Streptophyta</taxon>
        <taxon>Embryophyta</taxon>
        <taxon>Tracheophyta</taxon>
        <taxon>Spermatophyta</taxon>
        <taxon>Magnoliopsida</taxon>
        <taxon>Liliopsida</taxon>
        <taxon>Zingiberales</taxon>
        <taxon>Cannaceae</taxon>
        <taxon>Canna</taxon>
    </lineage>
</organism>